<dbReference type="STRING" id="1391627.SAMN05216464_10611"/>
<dbReference type="Pfam" id="PF10677">
    <property type="entry name" value="DUF2490"/>
    <property type="match status" value="1"/>
</dbReference>
<reference evidence="2 3" key="1">
    <citation type="submission" date="2016-10" db="EMBL/GenBank/DDBJ databases">
        <authorList>
            <person name="de Groot N.N."/>
        </authorList>
    </citation>
    <scope>NUCLEOTIDE SEQUENCE [LARGE SCALE GENOMIC DNA]</scope>
    <source>
        <strain evidence="2 3">47C3B</strain>
    </source>
</reference>
<organism evidence="2 3">
    <name type="scientific">Mucilaginibacter pineti</name>
    <dbReference type="NCBI Taxonomy" id="1391627"/>
    <lineage>
        <taxon>Bacteria</taxon>
        <taxon>Pseudomonadati</taxon>
        <taxon>Bacteroidota</taxon>
        <taxon>Sphingobacteriia</taxon>
        <taxon>Sphingobacteriales</taxon>
        <taxon>Sphingobacteriaceae</taxon>
        <taxon>Mucilaginibacter</taxon>
    </lineage>
</organism>
<gene>
    <name evidence="2" type="ORF">SAMN05216464_10611</name>
</gene>
<protein>
    <recommendedName>
        <fullName evidence="4">DUF2490 domain-containing protein</fullName>
    </recommendedName>
</protein>
<dbReference type="OrthoDB" id="1118734at2"/>
<name>A0A1G7CM14_9SPHI</name>
<feature type="chain" id="PRO_5011775354" description="DUF2490 domain-containing protein" evidence="1">
    <location>
        <begin position="24"/>
        <end position="241"/>
    </location>
</feature>
<dbReference type="EMBL" id="FNAI01000006">
    <property type="protein sequence ID" value="SDE40379.1"/>
    <property type="molecule type" value="Genomic_DNA"/>
</dbReference>
<dbReference type="AlphaFoldDB" id="A0A1G7CM14"/>
<keyword evidence="1" id="KW-0732">Signal</keyword>
<dbReference type="InterPro" id="IPR019619">
    <property type="entry name" value="DUF2490"/>
</dbReference>
<accession>A0A1G7CM14</accession>
<dbReference type="Proteomes" id="UP000199072">
    <property type="component" value="Unassembled WGS sequence"/>
</dbReference>
<evidence type="ECO:0000256" key="1">
    <source>
        <dbReference type="SAM" id="SignalP"/>
    </source>
</evidence>
<evidence type="ECO:0008006" key="4">
    <source>
        <dbReference type="Google" id="ProtNLM"/>
    </source>
</evidence>
<keyword evidence="3" id="KW-1185">Reference proteome</keyword>
<evidence type="ECO:0000313" key="3">
    <source>
        <dbReference type="Proteomes" id="UP000199072"/>
    </source>
</evidence>
<feature type="signal peptide" evidence="1">
    <location>
        <begin position="1"/>
        <end position="23"/>
    </location>
</feature>
<evidence type="ECO:0000313" key="2">
    <source>
        <dbReference type="EMBL" id="SDE40379.1"/>
    </source>
</evidence>
<dbReference type="RefSeq" id="WP_091149943.1">
    <property type="nucleotide sequence ID" value="NZ_FNAI01000006.1"/>
</dbReference>
<proteinExistence type="predicted"/>
<sequence>MQLKQKLSILIVLAFLVPAKLFAQDNQFSGWAAVFHSQKLSQHWGYSFDGQFRSADQVNFLKNTLLRPSANYYFAKNKVGALGYAYIATNGRTASGDKTFRPEHRIWQQYTYSHKVGKNVAVAHRFRLEQRFMGHSAPNKNDQYFSQRLRYFVRGIVPLKSDSAIFTQGAFLALQNEVFVNIQNKNKVNKHTFDQNRAYVAVGYRINKMIDIETGYLNQYIKQAENYTLNHVAQLALYTRF</sequence>